<organism evidence="2 3">
    <name type="scientific">Bradyrhizobium guangdongense</name>
    <dbReference type="NCBI Taxonomy" id="1325090"/>
    <lineage>
        <taxon>Bacteria</taxon>
        <taxon>Pseudomonadati</taxon>
        <taxon>Pseudomonadota</taxon>
        <taxon>Alphaproteobacteria</taxon>
        <taxon>Hyphomicrobiales</taxon>
        <taxon>Nitrobacteraceae</taxon>
        <taxon>Bradyrhizobium</taxon>
    </lineage>
</organism>
<feature type="signal peptide" evidence="1">
    <location>
        <begin position="1"/>
        <end position="24"/>
    </location>
</feature>
<feature type="chain" id="PRO_5045580325" evidence="1">
    <location>
        <begin position="25"/>
        <end position="104"/>
    </location>
</feature>
<dbReference type="Gene3D" id="1.10.760.10">
    <property type="entry name" value="Cytochrome c-like domain"/>
    <property type="match status" value="1"/>
</dbReference>
<keyword evidence="1" id="KW-0732">Signal</keyword>
<dbReference type="EMBL" id="CP030057">
    <property type="protein sequence ID" value="QOZ62608.1"/>
    <property type="molecule type" value="Genomic_DNA"/>
</dbReference>
<evidence type="ECO:0000313" key="3">
    <source>
        <dbReference type="Proteomes" id="UP000593880"/>
    </source>
</evidence>
<name>A0ABX6UMI5_9BRAD</name>
<dbReference type="SUPFAM" id="SSF46626">
    <property type="entry name" value="Cytochrome c"/>
    <property type="match status" value="1"/>
</dbReference>
<dbReference type="InterPro" id="IPR036909">
    <property type="entry name" value="Cyt_c-like_dom_sf"/>
</dbReference>
<dbReference type="Proteomes" id="UP000593880">
    <property type="component" value="Chromosome"/>
</dbReference>
<reference evidence="2 3" key="1">
    <citation type="submission" date="2018-06" db="EMBL/GenBank/DDBJ databases">
        <title>Comparative genomics of rhizobia nodulating Arachis hypogaea in China.</title>
        <authorList>
            <person name="Li Y."/>
        </authorList>
    </citation>
    <scope>NUCLEOTIDE SEQUENCE [LARGE SCALE GENOMIC DNA]</scope>
    <source>
        <strain evidence="2 3">CCBAU 51658</strain>
    </source>
</reference>
<gene>
    <name evidence="2" type="ORF">XH86_30565</name>
</gene>
<evidence type="ECO:0000256" key="1">
    <source>
        <dbReference type="SAM" id="SignalP"/>
    </source>
</evidence>
<accession>A0ABX6UMI5</accession>
<protein>
    <submittedName>
        <fullName evidence="2">Cytochrome c</fullName>
    </submittedName>
</protein>
<keyword evidence="3" id="KW-1185">Reference proteome</keyword>
<evidence type="ECO:0000313" key="2">
    <source>
        <dbReference type="EMBL" id="QOZ62608.1"/>
    </source>
</evidence>
<proteinExistence type="predicted"/>
<sequence length="104" mass="11002">MIMQRTVLSAIALAAAALVGSAIAAPINYKTPDETAAFRPGPNLEVVQGNCAACHSSDYIATQPPMKDKKAFWQAEVTKMIKVYGAPIAEGDVGKIVDYLAATY</sequence>